<dbReference type="PROSITE" id="PS50853">
    <property type="entry name" value="FN3"/>
    <property type="match status" value="3"/>
</dbReference>
<dbReference type="InParanoid" id="A0A3P9AA89"/>
<dbReference type="InterPro" id="IPR040957">
    <property type="entry name" value="Anosmin-1_Cys_box"/>
</dbReference>
<sequence>MLLSRTRGVWKSFCLFSVFWSVFLSANGKTKKTDETASMNALHRGRCAARCLSLQSVETLSKHSQVENNGSLGWCQSHKQCAKCLEPCKAPWDMKRHRCRELCERSFPRKHWECLTSCDFLCSLEATKQGDCPAPERASGFAAACVEGCEEDAECPAQKKCCPNGCGHTCQLPKNQYKGAPMKPRKEMGFEELSSGKMAVHWSSRFNVSAEPVVYVLQRRWNYGIQPSEDAATQWDVVAQTTEVRAQLADVRAGRWYQFRVAAVNVHGTRGFTTPSRHIHTRRDPSCPPAPSDLRVSNMTFDPAGGAVSVRLGWSIPSDLDVPVHHYKVSWFRVTGSSGATVRPKTKSRKMVNGGQSYVDLDGLRANQSYTLEIQAVSYWGQAPLKSPKAALMFSTQPREDRVTGTHPVPSPEGPIPDLLDVGTPFYQDRQLQVRVYWQRSTDPAVIRYRVQWVPEYCGHNQTKGVDKIITQEGFASLPGLLFSCKYRVNLQPLGTRGRFPAETTFFFTPSCATIRAKSPKHITCPGQEGTPPPPPKVLARVENLSASFAVHKGNVTAVFTWDVSTPRPAQQLQGFQVTWAEVTSAGRHSKLPNSLISQSQILPPERNVLVVSGLGPATLYRLDVQGIGPGGEGPAVTKTFTTPNASPVHLRRPRLRKHHSHQPIIERHGESS</sequence>
<dbReference type="InterPro" id="IPR008197">
    <property type="entry name" value="WAP_dom"/>
</dbReference>
<dbReference type="GO" id="GO:0009986">
    <property type="term" value="C:cell surface"/>
    <property type="evidence" value="ECO:0007669"/>
    <property type="project" value="TreeGrafter"/>
</dbReference>
<evidence type="ECO:0000313" key="4">
    <source>
        <dbReference type="Ensembl" id="ENSELUP00000037549.2"/>
    </source>
</evidence>
<organism evidence="4 5">
    <name type="scientific">Esox lucius</name>
    <name type="common">Northern pike</name>
    <dbReference type="NCBI Taxonomy" id="8010"/>
    <lineage>
        <taxon>Eukaryota</taxon>
        <taxon>Metazoa</taxon>
        <taxon>Chordata</taxon>
        <taxon>Craniata</taxon>
        <taxon>Vertebrata</taxon>
        <taxon>Euteleostomi</taxon>
        <taxon>Actinopterygii</taxon>
        <taxon>Neopterygii</taxon>
        <taxon>Teleostei</taxon>
        <taxon>Protacanthopterygii</taxon>
        <taxon>Esociformes</taxon>
        <taxon>Esocidae</taxon>
        <taxon>Esox</taxon>
    </lineage>
</organism>
<dbReference type="InterPro" id="IPR042447">
    <property type="entry name" value="Anosmin-1"/>
</dbReference>
<dbReference type="InterPro" id="IPR013783">
    <property type="entry name" value="Ig-like_fold"/>
</dbReference>
<reference evidence="4" key="4">
    <citation type="submission" date="2025-09" db="UniProtKB">
        <authorList>
            <consortium name="Ensembl"/>
        </authorList>
    </citation>
    <scope>IDENTIFICATION</scope>
</reference>
<dbReference type="OMA" id="VYWQSST"/>
<dbReference type="InterPro" id="IPR036645">
    <property type="entry name" value="Elafin-like_sf"/>
</dbReference>
<dbReference type="Ensembl" id="ENSELUT00000027185.3">
    <property type="protein sequence ID" value="ENSELUP00000037549.2"/>
    <property type="gene ID" value="ENSELUG00000017475.3"/>
</dbReference>
<evidence type="ECO:0008006" key="6">
    <source>
        <dbReference type="Google" id="ProtNLM"/>
    </source>
</evidence>
<dbReference type="PRINTS" id="PR00003">
    <property type="entry name" value="4DISULPHCORE"/>
</dbReference>
<accession>A0A3P9AA89</accession>
<dbReference type="Proteomes" id="UP000265140">
    <property type="component" value="Chromosome 22"/>
</dbReference>
<dbReference type="GeneID" id="105022502"/>
<feature type="chain" id="PRO_5027947151" description="Anosmin 1a" evidence="1">
    <location>
        <begin position="29"/>
        <end position="673"/>
    </location>
</feature>
<dbReference type="GO" id="GO:0030182">
    <property type="term" value="P:neuron differentiation"/>
    <property type="evidence" value="ECO:0007669"/>
    <property type="project" value="TreeGrafter"/>
</dbReference>
<dbReference type="Gene3D" id="2.60.40.10">
    <property type="entry name" value="Immunoglobulins"/>
    <property type="match status" value="3"/>
</dbReference>
<reference evidence="5" key="1">
    <citation type="journal article" date="2014" name="PLoS ONE">
        <title>The genome and linkage map of the northern pike (Esox lucius): conserved synteny revealed between the salmonid sister group and the Neoteleostei.</title>
        <authorList>
            <person name="Rondeau E.B."/>
            <person name="Minkley D.R."/>
            <person name="Leong J.S."/>
            <person name="Messmer A.M."/>
            <person name="Jantzen J.R."/>
            <person name="von Schalburg K.R."/>
            <person name="Lemon C."/>
            <person name="Bird N.H."/>
            <person name="Koop B.F."/>
        </authorList>
    </citation>
    <scope>NUCLEOTIDE SEQUENCE</scope>
</reference>
<dbReference type="InterPro" id="IPR003961">
    <property type="entry name" value="FN3_dom"/>
</dbReference>
<feature type="signal peptide" evidence="1">
    <location>
        <begin position="1"/>
        <end position="28"/>
    </location>
</feature>
<feature type="domain" description="Fibronectin type-III" evidence="2">
    <location>
        <begin position="180"/>
        <end position="284"/>
    </location>
</feature>
<feature type="domain" description="WAP" evidence="3">
    <location>
        <begin position="125"/>
        <end position="174"/>
    </location>
</feature>
<dbReference type="Bgee" id="ENSELUG00000017475">
    <property type="expression patterns" value="Expressed in ovary and 7 other cell types or tissues"/>
</dbReference>
<dbReference type="Pfam" id="PF00095">
    <property type="entry name" value="WAP"/>
    <property type="match status" value="1"/>
</dbReference>
<dbReference type="CDD" id="cd00063">
    <property type="entry name" value="FN3"/>
    <property type="match status" value="3"/>
</dbReference>
<dbReference type="CDD" id="cd20805">
    <property type="entry name" value="C1_DGK_rpt2"/>
    <property type="match status" value="1"/>
</dbReference>
<dbReference type="Pfam" id="PF17869">
    <property type="entry name" value="Cys_box"/>
    <property type="match status" value="1"/>
</dbReference>
<dbReference type="RefSeq" id="XP_028972322.1">
    <property type="nucleotide sequence ID" value="XM_029116489.2"/>
</dbReference>
<evidence type="ECO:0000256" key="1">
    <source>
        <dbReference type="SAM" id="SignalP"/>
    </source>
</evidence>
<evidence type="ECO:0000313" key="5">
    <source>
        <dbReference type="Proteomes" id="UP000265140"/>
    </source>
</evidence>
<evidence type="ECO:0000259" key="3">
    <source>
        <dbReference type="PROSITE" id="PS51390"/>
    </source>
</evidence>
<dbReference type="GO" id="GO:0005576">
    <property type="term" value="C:extracellular region"/>
    <property type="evidence" value="ECO:0007669"/>
    <property type="project" value="InterPro"/>
</dbReference>
<dbReference type="CDD" id="cd00199">
    <property type="entry name" value="WAP"/>
    <property type="match status" value="1"/>
</dbReference>
<reference evidence="4" key="3">
    <citation type="submission" date="2025-08" db="UniProtKB">
        <authorList>
            <consortium name="Ensembl"/>
        </authorList>
    </citation>
    <scope>IDENTIFICATION</scope>
</reference>
<keyword evidence="1" id="KW-0732">Signal</keyword>
<evidence type="ECO:0000259" key="2">
    <source>
        <dbReference type="PROSITE" id="PS50853"/>
    </source>
</evidence>
<dbReference type="SMART" id="SM00060">
    <property type="entry name" value="FN3"/>
    <property type="match status" value="4"/>
</dbReference>
<dbReference type="OrthoDB" id="9985779at2759"/>
<dbReference type="SMART" id="SM00217">
    <property type="entry name" value="WAP"/>
    <property type="match status" value="1"/>
</dbReference>
<dbReference type="AlphaFoldDB" id="A0A3P9AA89"/>
<dbReference type="Gene3D" id="4.10.75.10">
    <property type="entry name" value="Elafin-like"/>
    <property type="match status" value="1"/>
</dbReference>
<keyword evidence="5" id="KW-1185">Reference proteome</keyword>
<dbReference type="GO" id="GO:0030414">
    <property type="term" value="F:peptidase inhibitor activity"/>
    <property type="evidence" value="ECO:0007669"/>
    <property type="project" value="InterPro"/>
</dbReference>
<name>A0A3P9AA89_ESOLU</name>
<proteinExistence type="predicted"/>
<dbReference type="FunFam" id="4.10.75.10:FF:000001">
    <property type="entry name" value="Anosmin 1"/>
    <property type="match status" value="1"/>
</dbReference>
<dbReference type="PANTHER" id="PTHR14131:SF6">
    <property type="entry name" value="ANOSMIN-1-RELATED"/>
    <property type="match status" value="1"/>
</dbReference>
<dbReference type="CTD" id="30630"/>
<dbReference type="KEGG" id="els:105022502"/>
<dbReference type="PANTHER" id="PTHR14131">
    <property type="entry name" value="ANOSMIN"/>
    <property type="match status" value="1"/>
</dbReference>
<protein>
    <recommendedName>
        <fullName evidence="6">Anosmin 1a</fullName>
    </recommendedName>
</protein>
<dbReference type="PROSITE" id="PS51390">
    <property type="entry name" value="WAP"/>
    <property type="match status" value="1"/>
</dbReference>
<reference evidence="4" key="2">
    <citation type="submission" date="2020-02" db="EMBL/GenBank/DDBJ databases">
        <title>Esox lucius (northern pike) genome, fEsoLuc1, primary haplotype.</title>
        <authorList>
            <person name="Myers G."/>
            <person name="Karagic N."/>
            <person name="Meyer A."/>
            <person name="Pippel M."/>
            <person name="Reichard M."/>
            <person name="Winkler S."/>
            <person name="Tracey A."/>
            <person name="Sims Y."/>
            <person name="Howe K."/>
            <person name="Rhie A."/>
            <person name="Formenti G."/>
            <person name="Durbin R."/>
            <person name="Fedrigo O."/>
            <person name="Jarvis E.D."/>
        </authorList>
    </citation>
    <scope>NUCLEOTIDE SEQUENCE [LARGE SCALE GENOMIC DNA]</scope>
</reference>
<dbReference type="RefSeq" id="XP_034145397.1">
    <property type="nucleotide sequence ID" value="XM_034289506.1"/>
</dbReference>
<dbReference type="SUPFAM" id="SSF49265">
    <property type="entry name" value="Fibronectin type III"/>
    <property type="match status" value="2"/>
</dbReference>
<dbReference type="GeneTree" id="ENSGT00440000033720"/>
<dbReference type="Pfam" id="PF00041">
    <property type="entry name" value="fn3"/>
    <property type="match status" value="1"/>
</dbReference>
<feature type="domain" description="Fibronectin type-III" evidence="2">
    <location>
        <begin position="290"/>
        <end position="399"/>
    </location>
</feature>
<feature type="domain" description="Fibronectin type-III" evidence="2">
    <location>
        <begin position="541"/>
        <end position="646"/>
    </location>
</feature>
<dbReference type="InterPro" id="IPR036116">
    <property type="entry name" value="FN3_sf"/>
</dbReference>
<dbReference type="STRING" id="8010.ENSELUP00000037549"/>
<dbReference type="SUPFAM" id="SSF57256">
    <property type="entry name" value="Elafin-like"/>
    <property type="match status" value="1"/>
</dbReference>